<dbReference type="PROSITE" id="PS50114">
    <property type="entry name" value="GATA_ZN_FINGER_2"/>
    <property type="match status" value="1"/>
</dbReference>
<dbReference type="FunFam" id="3.30.50.10:FF:000032">
    <property type="entry name" value="Transcription factor GATA-3"/>
    <property type="match status" value="1"/>
</dbReference>
<feature type="domain" description="GATA-type" evidence="11">
    <location>
        <begin position="13"/>
        <end position="66"/>
    </location>
</feature>
<organism evidence="12 13">
    <name type="scientific">Lasius platythorax</name>
    <dbReference type="NCBI Taxonomy" id="488582"/>
    <lineage>
        <taxon>Eukaryota</taxon>
        <taxon>Metazoa</taxon>
        <taxon>Ecdysozoa</taxon>
        <taxon>Arthropoda</taxon>
        <taxon>Hexapoda</taxon>
        <taxon>Insecta</taxon>
        <taxon>Pterygota</taxon>
        <taxon>Neoptera</taxon>
        <taxon>Endopterygota</taxon>
        <taxon>Hymenoptera</taxon>
        <taxon>Apocrita</taxon>
        <taxon>Aculeata</taxon>
        <taxon>Formicoidea</taxon>
        <taxon>Formicidae</taxon>
        <taxon>Formicinae</taxon>
        <taxon>Lasius</taxon>
        <taxon>Lasius</taxon>
    </lineage>
</organism>
<dbReference type="SMART" id="SM00401">
    <property type="entry name" value="ZnF_GATA"/>
    <property type="match status" value="1"/>
</dbReference>
<evidence type="ECO:0000256" key="6">
    <source>
        <dbReference type="ARBA" id="ARBA00023125"/>
    </source>
</evidence>
<dbReference type="PRINTS" id="PR00619">
    <property type="entry name" value="GATAZNFINGER"/>
</dbReference>
<dbReference type="CDD" id="cd00202">
    <property type="entry name" value="ZnF_GATA"/>
    <property type="match status" value="1"/>
</dbReference>
<evidence type="ECO:0000256" key="1">
    <source>
        <dbReference type="ARBA" id="ARBA00004123"/>
    </source>
</evidence>
<keyword evidence="13" id="KW-1185">Reference proteome</keyword>
<keyword evidence="3 9" id="KW-0863">Zinc-finger</keyword>
<dbReference type="GO" id="GO:0045944">
    <property type="term" value="P:positive regulation of transcription by RNA polymerase II"/>
    <property type="evidence" value="ECO:0007669"/>
    <property type="project" value="TreeGrafter"/>
</dbReference>
<keyword evidence="4" id="KW-0862">Zinc</keyword>
<dbReference type="SUPFAM" id="SSF57716">
    <property type="entry name" value="Glucocorticoid receptor-like (DNA-binding domain)"/>
    <property type="match status" value="1"/>
</dbReference>
<dbReference type="EMBL" id="OZ034826">
    <property type="protein sequence ID" value="CAL1681870.1"/>
    <property type="molecule type" value="Genomic_DNA"/>
</dbReference>
<evidence type="ECO:0000256" key="8">
    <source>
        <dbReference type="ARBA" id="ARBA00023242"/>
    </source>
</evidence>
<dbReference type="GO" id="GO:0000978">
    <property type="term" value="F:RNA polymerase II cis-regulatory region sequence-specific DNA binding"/>
    <property type="evidence" value="ECO:0007669"/>
    <property type="project" value="TreeGrafter"/>
</dbReference>
<dbReference type="Pfam" id="PF00320">
    <property type="entry name" value="GATA"/>
    <property type="match status" value="1"/>
</dbReference>
<dbReference type="GO" id="GO:0045165">
    <property type="term" value="P:cell fate commitment"/>
    <property type="evidence" value="ECO:0007669"/>
    <property type="project" value="TreeGrafter"/>
</dbReference>
<protein>
    <recommendedName>
        <fullName evidence="11">GATA-type domain-containing protein</fullName>
    </recommendedName>
</protein>
<dbReference type="GO" id="GO:0000122">
    <property type="term" value="P:negative regulation of transcription by RNA polymerase II"/>
    <property type="evidence" value="ECO:0007669"/>
    <property type="project" value="TreeGrafter"/>
</dbReference>
<evidence type="ECO:0000256" key="5">
    <source>
        <dbReference type="ARBA" id="ARBA00023015"/>
    </source>
</evidence>
<dbReference type="GO" id="GO:0000981">
    <property type="term" value="F:DNA-binding transcription factor activity, RNA polymerase II-specific"/>
    <property type="evidence" value="ECO:0007669"/>
    <property type="project" value="TreeGrafter"/>
</dbReference>
<feature type="region of interest" description="Disordered" evidence="10">
    <location>
        <begin position="60"/>
        <end position="85"/>
    </location>
</feature>
<evidence type="ECO:0000313" key="13">
    <source>
        <dbReference type="Proteomes" id="UP001497644"/>
    </source>
</evidence>
<evidence type="ECO:0000256" key="10">
    <source>
        <dbReference type="SAM" id="MobiDB-lite"/>
    </source>
</evidence>
<evidence type="ECO:0000256" key="9">
    <source>
        <dbReference type="PROSITE-ProRule" id="PRU00094"/>
    </source>
</evidence>
<dbReference type="AlphaFoldDB" id="A0AAV2NPQ7"/>
<dbReference type="Proteomes" id="UP001497644">
    <property type="component" value="Chromosome 3"/>
</dbReference>
<dbReference type="Gene3D" id="3.30.50.10">
    <property type="entry name" value="Erythroid Transcription Factor GATA-1, subunit A"/>
    <property type="match status" value="1"/>
</dbReference>
<keyword evidence="2" id="KW-0479">Metal-binding</keyword>
<sequence>MKVALFILQTGVRRTGVQCANCRTNNTTLWRRNNNGEPVCNACGLYFKLHNVNRPLSMKKEGIQTRKRKPKNHSGSIGGNLPGPSGIHKTEIKSSLLVDSLQLNAMYGSGGGGGGGVEEHCLPVGTPTGAQLGHAHSPLALPTAAVLNRQTTLTVPPLEPITSQSNSDLASVITSTTAAHAERS</sequence>
<evidence type="ECO:0000256" key="7">
    <source>
        <dbReference type="ARBA" id="ARBA00023163"/>
    </source>
</evidence>
<dbReference type="InterPro" id="IPR000679">
    <property type="entry name" value="Znf_GATA"/>
</dbReference>
<gene>
    <name evidence="12" type="ORF">LPLAT_LOCUS7800</name>
</gene>
<keyword evidence="8" id="KW-0539">Nucleus</keyword>
<reference evidence="12" key="1">
    <citation type="submission" date="2024-04" db="EMBL/GenBank/DDBJ databases">
        <authorList>
            <consortium name="Molecular Ecology Group"/>
        </authorList>
    </citation>
    <scope>NUCLEOTIDE SEQUENCE</scope>
</reference>
<name>A0AAV2NPQ7_9HYME</name>
<dbReference type="GO" id="GO:0008270">
    <property type="term" value="F:zinc ion binding"/>
    <property type="evidence" value="ECO:0007669"/>
    <property type="project" value="UniProtKB-KW"/>
</dbReference>
<dbReference type="PANTHER" id="PTHR10071">
    <property type="entry name" value="TRANSCRIPTION FACTOR GATA FAMILY MEMBER"/>
    <property type="match status" value="1"/>
</dbReference>
<evidence type="ECO:0000256" key="4">
    <source>
        <dbReference type="ARBA" id="ARBA00022833"/>
    </source>
</evidence>
<evidence type="ECO:0000259" key="11">
    <source>
        <dbReference type="PROSITE" id="PS50114"/>
    </source>
</evidence>
<keyword evidence="7" id="KW-0804">Transcription</keyword>
<proteinExistence type="predicted"/>
<evidence type="ECO:0000313" key="12">
    <source>
        <dbReference type="EMBL" id="CAL1681870.1"/>
    </source>
</evidence>
<dbReference type="InterPro" id="IPR039355">
    <property type="entry name" value="Transcription_factor_GATA"/>
</dbReference>
<accession>A0AAV2NPQ7</accession>
<comment type="subcellular location">
    <subcellularLocation>
        <location evidence="1">Nucleus</location>
    </subcellularLocation>
</comment>
<dbReference type="InterPro" id="IPR013088">
    <property type="entry name" value="Znf_NHR/GATA"/>
</dbReference>
<evidence type="ECO:0000256" key="2">
    <source>
        <dbReference type="ARBA" id="ARBA00022723"/>
    </source>
</evidence>
<evidence type="ECO:0000256" key="3">
    <source>
        <dbReference type="ARBA" id="ARBA00022771"/>
    </source>
</evidence>
<keyword evidence="5" id="KW-0805">Transcription regulation</keyword>
<dbReference type="PROSITE" id="PS00344">
    <property type="entry name" value="GATA_ZN_FINGER_1"/>
    <property type="match status" value="1"/>
</dbReference>
<keyword evidence="6" id="KW-0238">DNA-binding</keyword>
<dbReference type="PANTHER" id="PTHR10071:SF281">
    <property type="entry name" value="BOX A-BINDING FACTOR-RELATED"/>
    <property type="match status" value="1"/>
</dbReference>
<dbReference type="GO" id="GO:0005634">
    <property type="term" value="C:nucleus"/>
    <property type="evidence" value="ECO:0007669"/>
    <property type="project" value="UniProtKB-SubCell"/>
</dbReference>